<evidence type="ECO:0000256" key="3">
    <source>
        <dbReference type="ARBA" id="ARBA00022723"/>
    </source>
</evidence>
<evidence type="ECO:0000313" key="9">
    <source>
        <dbReference type="EMBL" id="AEL27644.1"/>
    </source>
</evidence>
<sequence>MIKLSKLSLVSFYLLCLGCFSCSSEKVDTSEKAPNVLFILVDDMGYADLGYSGSTFYETPNIDNLAKDSWQFTNGYSGSRVCSPARATIMTGQFTASHGITDWIGAKTGENWRTHNRHDPMLPADYVYQLPKESTTLAEAFKANGYNTFFAGKWHLGDEGSYPEDHGFDENIGGWDKGSPSGGFFAPYTNPKLKNGPDGENLTIRLANEVANFMDRSKDEPFLAFLSFYAVHAPVQTSKKKWSKYRDKAEAMGIAEKGFEMGEKLPYRTVQDNPNYAGLVEYVDDAVGIVMDQLESLGLAENTIVVFTSDNGGVVAGDAFATSNLFVKGGKGHHWEGGVRVPYLIKVPGTQPKNPVDYPVVGADFLPTLLDYLPNKVAVSQEIEGRSLKPIIEGEALEERPIFWHYPHYGNQGGVPSAMVRKGDWKLIRYFEDGHEELYRIPDDPFEENELSVASPDIKTSLSNLLSNYLNDKEVLMPSPDEAFDKSLFDERRHQMENELMPRLEKQRLDFLDKNWQPNEDWWGSEAGE</sequence>
<evidence type="ECO:0000256" key="5">
    <source>
        <dbReference type="ARBA" id="ARBA00022801"/>
    </source>
</evidence>
<dbReference type="RefSeq" id="WP_014021929.1">
    <property type="nucleotide sequence ID" value="NC_015914.1"/>
</dbReference>
<protein>
    <submittedName>
        <fullName evidence="9">Sulfatase</fullName>
    </submittedName>
</protein>
<dbReference type="GO" id="GO:0004065">
    <property type="term" value="F:arylsulfatase activity"/>
    <property type="evidence" value="ECO:0007669"/>
    <property type="project" value="TreeGrafter"/>
</dbReference>
<evidence type="ECO:0000256" key="2">
    <source>
        <dbReference type="ARBA" id="ARBA00008779"/>
    </source>
</evidence>
<dbReference type="Gene3D" id="3.40.720.10">
    <property type="entry name" value="Alkaline Phosphatase, subunit A"/>
    <property type="match status" value="1"/>
</dbReference>
<feature type="chain" id="PRO_5003401148" evidence="7">
    <location>
        <begin position="27"/>
        <end position="529"/>
    </location>
</feature>
<evidence type="ECO:0000259" key="8">
    <source>
        <dbReference type="Pfam" id="PF00884"/>
    </source>
</evidence>
<keyword evidence="10" id="KW-1185">Reference proteome</keyword>
<evidence type="ECO:0000256" key="6">
    <source>
        <dbReference type="ARBA" id="ARBA00022837"/>
    </source>
</evidence>
<organism evidence="9 10">
    <name type="scientific">Cyclobacterium marinum (strain ATCC 25205 / DSM 745 / LMG 13164 / NCIMB 1802)</name>
    <name type="common">Flectobacillus marinus</name>
    <dbReference type="NCBI Taxonomy" id="880070"/>
    <lineage>
        <taxon>Bacteria</taxon>
        <taxon>Pseudomonadati</taxon>
        <taxon>Bacteroidota</taxon>
        <taxon>Cytophagia</taxon>
        <taxon>Cytophagales</taxon>
        <taxon>Cyclobacteriaceae</taxon>
        <taxon>Cyclobacterium</taxon>
    </lineage>
</organism>
<comment type="similarity">
    <text evidence="2">Belongs to the sulfatase family.</text>
</comment>
<dbReference type="PANTHER" id="PTHR42693:SF42">
    <property type="entry name" value="ARYLSULFATASE G"/>
    <property type="match status" value="1"/>
</dbReference>
<comment type="cofactor">
    <cofactor evidence="1">
        <name>Ca(2+)</name>
        <dbReference type="ChEBI" id="CHEBI:29108"/>
    </cofactor>
</comment>
<feature type="domain" description="Sulfatase N-terminal" evidence="8">
    <location>
        <begin position="34"/>
        <end position="373"/>
    </location>
</feature>
<feature type="signal peptide" evidence="7">
    <location>
        <begin position="1"/>
        <end position="26"/>
    </location>
</feature>
<dbReference type="InterPro" id="IPR017850">
    <property type="entry name" value="Alkaline_phosphatase_core_sf"/>
</dbReference>
<dbReference type="STRING" id="880070.Cycma_3935"/>
<evidence type="ECO:0000256" key="4">
    <source>
        <dbReference type="ARBA" id="ARBA00022729"/>
    </source>
</evidence>
<keyword evidence="3" id="KW-0479">Metal-binding</keyword>
<reference evidence="10" key="1">
    <citation type="submission" date="2011-07" db="EMBL/GenBank/DDBJ databases">
        <title>The complete genome of Cyclobacterium marinum DSM 745.</title>
        <authorList>
            <person name="Lucas S."/>
            <person name="Han J."/>
            <person name="Lapidus A."/>
            <person name="Bruce D."/>
            <person name="Goodwin L."/>
            <person name="Pitluck S."/>
            <person name="Peters L."/>
            <person name="Kyrpides N."/>
            <person name="Mavromatis K."/>
            <person name="Ivanova N."/>
            <person name="Ovchinnikova G."/>
            <person name="Chertkov O."/>
            <person name="Detter J.C."/>
            <person name="Tapia R."/>
            <person name="Han C."/>
            <person name="Land M."/>
            <person name="Hauser L."/>
            <person name="Markowitz V."/>
            <person name="Cheng J.-F."/>
            <person name="Hugenholtz P."/>
            <person name="Woyke T."/>
            <person name="Wu D."/>
            <person name="Tindall B."/>
            <person name="Schuetze A."/>
            <person name="Brambilla E."/>
            <person name="Klenk H.-P."/>
            <person name="Eisen J.A."/>
        </authorList>
    </citation>
    <scope>NUCLEOTIDE SEQUENCE [LARGE SCALE GENOMIC DNA]</scope>
    <source>
        <strain evidence="10">ATCC 25205 / DSM 745 / LMG 13164 / NCIMB 1802</strain>
    </source>
</reference>
<evidence type="ECO:0000313" key="10">
    <source>
        <dbReference type="Proteomes" id="UP000001635"/>
    </source>
</evidence>
<dbReference type="OrthoDB" id="9764377at2"/>
<dbReference type="PANTHER" id="PTHR42693">
    <property type="entry name" value="ARYLSULFATASE FAMILY MEMBER"/>
    <property type="match status" value="1"/>
</dbReference>
<gene>
    <name evidence="9" type="ordered locus">Cycma_3935</name>
</gene>
<name>G0J6E9_CYCMS</name>
<dbReference type="eggNOG" id="COG3119">
    <property type="taxonomic scope" value="Bacteria"/>
</dbReference>
<keyword evidence="6" id="KW-0106">Calcium</keyword>
<dbReference type="AlphaFoldDB" id="G0J6E9"/>
<dbReference type="KEGG" id="cmr:Cycma_3935"/>
<dbReference type="Gene3D" id="3.30.1120.10">
    <property type="match status" value="1"/>
</dbReference>
<dbReference type="Proteomes" id="UP000001635">
    <property type="component" value="Chromosome"/>
</dbReference>
<dbReference type="CDD" id="cd16144">
    <property type="entry name" value="ARS_like"/>
    <property type="match status" value="1"/>
</dbReference>
<dbReference type="HOGENOM" id="CLU_006332_10_4_10"/>
<dbReference type="InterPro" id="IPR024607">
    <property type="entry name" value="Sulfatase_CS"/>
</dbReference>
<dbReference type="Pfam" id="PF00884">
    <property type="entry name" value="Sulfatase"/>
    <property type="match status" value="1"/>
</dbReference>
<evidence type="ECO:0000256" key="1">
    <source>
        <dbReference type="ARBA" id="ARBA00001913"/>
    </source>
</evidence>
<dbReference type="EMBL" id="CP002955">
    <property type="protein sequence ID" value="AEL27644.1"/>
    <property type="molecule type" value="Genomic_DNA"/>
</dbReference>
<dbReference type="InterPro" id="IPR050738">
    <property type="entry name" value="Sulfatase"/>
</dbReference>
<dbReference type="GO" id="GO:0046872">
    <property type="term" value="F:metal ion binding"/>
    <property type="evidence" value="ECO:0007669"/>
    <property type="project" value="UniProtKB-KW"/>
</dbReference>
<keyword evidence="5" id="KW-0378">Hydrolase</keyword>
<proteinExistence type="inferred from homology"/>
<dbReference type="InterPro" id="IPR000917">
    <property type="entry name" value="Sulfatase_N"/>
</dbReference>
<keyword evidence="4 7" id="KW-0732">Signal</keyword>
<dbReference type="SUPFAM" id="SSF53649">
    <property type="entry name" value="Alkaline phosphatase-like"/>
    <property type="match status" value="1"/>
</dbReference>
<accession>G0J6E9</accession>
<evidence type="ECO:0000256" key="7">
    <source>
        <dbReference type="SAM" id="SignalP"/>
    </source>
</evidence>
<dbReference type="PROSITE" id="PS00149">
    <property type="entry name" value="SULFATASE_2"/>
    <property type="match status" value="1"/>
</dbReference>